<dbReference type="RefSeq" id="WP_321398622.1">
    <property type="nucleotide sequence ID" value="NZ_CP139487.1"/>
</dbReference>
<name>A0AAX4HT92_9BACT</name>
<dbReference type="EMBL" id="CP139487">
    <property type="protein sequence ID" value="WPU66427.1"/>
    <property type="molecule type" value="Genomic_DNA"/>
</dbReference>
<sequence length="376" mass="43227">MRYLALFLLFSCAQTPPLKFKYTSSKRYLASLTREEVVVKRIEGELKHPQILATGMDSTFLIVKLFDDQGRLLTDVDPSDLTLSTSEDVEAKPFALKQGVYKTEILPRVKSRSIRMRVDWQERVVSKEIILKTTIAPVKDELQLLNQHSFQHPRVGDGMNTNHPTDGFSIENSGDNRIVDATRNPYSQRVFNFDYPEQARQNLSLEVYDAPNDTVSHTMHSIFWFFPRKNVHLFEERGSSIDVTLPNGEKMVFHKESKEIIDGVFTEGPVDVSKDRFKRKYPDLKYQGRGVVLRVNARGQSPQLGQFENTKIDMEYGTVGSAEVLIMNGQTGQKCRRPKTDFWLPLDVNPIEFKFPTDEEFDVYLRNNCGFGLPKF</sequence>
<organism evidence="1 2">
    <name type="scientific">Peredibacter starrii</name>
    <dbReference type="NCBI Taxonomy" id="28202"/>
    <lineage>
        <taxon>Bacteria</taxon>
        <taxon>Pseudomonadati</taxon>
        <taxon>Bdellovibrionota</taxon>
        <taxon>Bacteriovoracia</taxon>
        <taxon>Bacteriovoracales</taxon>
        <taxon>Bacteriovoracaceae</taxon>
        <taxon>Peredibacter</taxon>
    </lineage>
</organism>
<dbReference type="Proteomes" id="UP001324634">
    <property type="component" value="Chromosome"/>
</dbReference>
<protein>
    <submittedName>
        <fullName evidence="1">Uncharacterized protein</fullName>
    </submittedName>
</protein>
<evidence type="ECO:0000313" key="2">
    <source>
        <dbReference type="Proteomes" id="UP001324634"/>
    </source>
</evidence>
<dbReference type="KEGG" id="psti:SOO65_06680"/>
<proteinExistence type="predicted"/>
<gene>
    <name evidence="1" type="ORF">SOO65_06680</name>
</gene>
<accession>A0AAX4HT92</accession>
<dbReference type="AlphaFoldDB" id="A0AAX4HT92"/>
<evidence type="ECO:0000313" key="1">
    <source>
        <dbReference type="EMBL" id="WPU66427.1"/>
    </source>
</evidence>
<keyword evidence="2" id="KW-1185">Reference proteome</keyword>
<reference evidence="1 2" key="1">
    <citation type="submission" date="2023-11" db="EMBL/GenBank/DDBJ databases">
        <title>Peredibacter starrii A3.12.</title>
        <authorList>
            <person name="Mitchell R.J."/>
        </authorList>
    </citation>
    <scope>NUCLEOTIDE SEQUENCE [LARGE SCALE GENOMIC DNA]</scope>
    <source>
        <strain evidence="1 2">A3.12</strain>
    </source>
</reference>